<evidence type="ECO:0000313" key="3">
    <source>
        <dbReference type="Proteomes" id="UP000230709"/>
    </source>
</evidence>
<keyword evidence="2" id="KW-0966">Cell projection</keyword>
<gene>
    <name evidence="2" type="ORF">CQW49_19730</name>
</gene>
<dbReference type="AlphaFoldDB" id="A0A2D2D4I0"/>
<name>A0A2D2D4I0_METT3</name>
<reference evidence="3" key="1">
    <citation type="submission" date="2017-10" db="EMBL/GenBank/DDBJ databases">
        <title>Completed PacBio SMRT sequence of Methylosinus trichosporium OB3b reveals presence of a third large plasmid.</title>
        <authorList>
            <person name="Charles T.C."/>
            <person name="Lynch M.D.J."/>
            <person name="Heil J.R."/>
            <person name="Cheng J."/>
        </authorList>
    </citation>
    <scope>NUCLEOTIDE SEQUENCE [LARGE SCALE GENOMIC DNA]</scope>
    <source>
        <strain evidence="3">OB3b</strain>
    </source>
</reference>
<keyword evidence="3" id="KW-1185">Reference proteome</keyword>
<dbReference type="Proteomes" id="UP000230709">
    <property type="component" value="Chromosome"/>
</dbReference>
<dbReference type="Pfam" id="PF10135">
    <property type="entry name" value="Rod-binding"/>
    <property type="match status" value="1"/>
</dbReference>
<organism evidence="2 3">
    <name type="scientific">Methylosinus trichosporium (strain ATCC 35070 / NCIMB 11131 / UNIQEM 75 / OB3b)</name>
    <dbReference type="NCBI Taxonomy" id="595536"/>
    <lineage>
        <taxon>Bacteria</taxon>
        <taxon>Pseudomonadati</taxon>
        <taxon>Pseudomonadota</taxon>
        <taxon>Alphaproteobacteria</taxon>
        <taxon>Hyphomicrobiales</taxon>
        <taxon>Methylocystaceae</taxon>
        <taxon>Methylosinus</taxon>
    </lineage>
</organism>
<keyword evidence="2" id="KW-0282">Flagellum</keyword>
<dbReference type="InterPro" id="IPR019301">
    <property type="entry name" value="Flagellar_prot_FlgJ_N"/>
</dbReference>
<proteinExistence type="predicted"/>
<dbReference type="EMBL" id="CP023737">
    <property type="protein sequence ID" value="ATQ69864.1"/>
    <property type="molecule type" value="Genomic_DNA"/>
</dbReference>
<evidence type="ECO:0000259" key="1">
    <source>
        <dbReference type="Pfam" id="PF10135"/>
    </source>
</evidence>
<dbReference type="STRING" id="595536.GCA_000178815_01247"/>
<evidence type="ECO:0000313" key="2">
    <source>
        <dbReference type="EMBL" id="ATQ69864.1"/>
    </source>
</evidence>
<dbReference type="KEGG" id="mtw:CQW49_19730"/>
<keyword evidence="2" id="KW-0969">Cilium</keyword>
<accession>A0A2D2D4I0</accession>
<sequence>MSIFPAVDLVTDVAQAADPQKRSAAVARLGELGSARLRSDDEFARLVGAPQHSPGPTQTAAPVLRTGGSASGAMQKIASAADAAESFEGFVIQSCLETILPKGEDGLFGHGAAGSAWRSMMAEQIGRQIAKAGGFGMRAALVRDLEHRAGGQGGVTQSKAAG</sequence>
<dbReference type="RefSeq" id="WP_003609592.1">
    <property type="nucleotide sequence ID" value="NZ_ADVE02000001.1"/>
</dbReference>
<feature type="domain" description="Flagellar protein FlgJ N-terminal" evidence="1">
    <location>
        <begin position="102"/>
        <end position="143"/>
    </location>
</feature>
<protein>
    <submittedName>
        <fullName evidence="2">Flagellar biosynthesis protein FlgJ</fullName>
    </submittedName>
</protein>